<evidence type="ECO:0000313" key="2">
    <source>
        <dbReference type="EMBL" id="KAK4293588.1"/>
    </source>
</evidence>
<feature type="region of interest" description="Disordered" evidence="1">
    <location>
        <begin position="41"/>
        <end position="72"/>
    </location>
</feature>
<evidence type="ECO:0000313" key="3">
    <source>
        <dbReference type="Proteomes" id="UP001292094"/>
    </source>
</evidence>
<proteinExistence type="predicted"/>
<name>A0AAE1NPW0_9EUCA</name>
<gene>
    <name evidence="2" type="ORF">Pmani_033729</name>
</gene>
<reference evidence="2" key="1">
    <citation type="submission" date="2023-11" db="EMBL/GenBank/DDBJ databases">
        <title>Genome assemblies of two species of porcelain crab, Petrolisthes cinctipes and Petrolisthes manimaculis (Anomura: Porcellanidae).</title>
        <authorList>
            <person name="Angst P."/>
        </authorList>
    </citation>
    <scope>NUCLEOTIDE SEQUENCE</scope>
    <source>
        <strain evidence="2">PB745_02</strain>
        <tissue evidence="2">Gill</tissue>
    </source>
</reference>
<protein>
    <submittedName>
        <fullName evidence="2">Uncharacterized protein</fullName>
    </submittedName>
</protein>
<dbReference type="EMBL" id="JAWZYT010004510">
    <property type="protein sequence ID" value="KAK4293588.1"/>
    <property type="molecule type" value="Genomic_DNA"/>
</dbReference>
<accession>A0AAE1NPW0</accession>
<keyword evidence="3" id="KW-1185">Reference proteome</keyword>
<feature type="compositionally biased region" description="Basic and acidic residues" evidence="1">
    <location>
        <begin position="61"/>
        <end position="72"/>
    </location>
</feature>
<dbReference type="AlphaFoldDB" id="A0AAE1NPW0"/>
<sequence length="72" mass="8353">MEGVKRRRRSGGCRRKGGVMREVKIEEAAMRMRGKVGGVRRYNGGRKTEVGLWGEEEEEEDGKKEEREEQDK</sequence>
<dbReference type="Proteomes" id="UP001292094">
    <property type="component" value="Unassembled WGS sequence"/>
</dbReference>
<comment type="caution">
    <text evidence="2">The sequence shown here is derived from an EMBL/GenBank/DDBJ whole genome shotgun (WGS) entry which is preliminary data.</text>
</comment>
<evidence type="ECO:0000256" key="1">
    <source>
        <dbReference type="SAM" id="MobiDB-lite"/>
    </source>
</evidence>
<organism evidence="2 3">
    <name type="scientific">Petrolisthes manimaculis</name>
    <dbReference type="NCBI Taxonomy" id="1843537"/>
    <lineage>
        <taxon>Eukaryota</taxon>
        <taxon>Metazoa</taxon>
        <taxon>Ecdysozoa</taxon>
        <taxon>Arthropoda</taxon>
        <taxon>Crustacea</taxon>
        <taxon>Multicrustacea</taxon>
        <taxon>Malacostraca</taxon>
        <taxon>Eumalacostraca</taxon>
        <taxon>Eucarida</taxon>
        <taxon>Decapoda</taxon>
        <taxon>Pleocyemata</taxon>
        <taxon>Anomura</taxon>
        <taxon>Galatheoidea</taxon>
        <taxon>Porcellanidae</taxon>
        <taxon>Petrolisthes</taxon>
    </lineage>
</organism>